<proteinExistence type="predicted"/>
<name>A0A4V3W9K5_9RHOO</name>
<dbReference type="RefSeq" id="WP_136386894.1">
    <property type="nucleotide sequence ID" value="NZ_SSOD01000023.1"/>
</dbReference>
<dbReference type="InterPro" id="IPR011836">
    <property type="entry name" value="YhdP"/>
</dbReference>
<dbReference type="PANTHER" id="PTHR38690">
    <property type="entry name" value="PROTEASE-RELATED"/>
    <property type="match status" value="1"/>
</dbReference>
<dbReference type="NCBIfam" id="TIGR02099">
    <property type="entry name" value="YhdP family protein"/>
    <property type="match status" value="1"/>
</dbReference>
<dbReference type="PANTHER" id="PTHR38690:SF1">
    <property type="entry name" value="PROTEASE"/>
    <property type="match status" value="1"/>
</dbReference>
<dbReference type="Proteomes" id="UP000307956">
    <property type="component" value="Unassembled WGS sequence"/>
</dbReference>
<sequence>MNAIPPSSTEPPSGPAPEAGRRRLGRRVLLGLALAWLVVGGLFLVLREVVIPRVGEYRPQIAAALERAIGLPVAIDALSADWSGLRPRFHIGGLQISERDGSAALRFERVDAVLAWSSLLRLQPHFHRLEIFAPQLALRRDAAGRLFVAGLAVDAQAPGGGALEWLLAQRQIVIRDAALNWTDGLRGAPELRLDKVDFRLERRGERYRFGLAAEPPAALASRLDLRGDLRSVRADDPAAWAGEVYLALDHAELGAWRPWIDYPVELDGGGGLRAWIGLEGGRRASLSVNLALDGVTTRLAPELPQLDLESLRGQLSLRHGPGGLSVQTRGLALRTGDGVVLAPTDADLALQGLEEGQTPEGEFRANRLEFAALARLAAHLPLGDAARARLAAFDPRGQASAVRVQWRGPIAEPQSWKVHAGFAGIGLAAQGALPGLGGLSGEIDGDERGGRFRIAGQNGWIDLPAVFAEPRLALSTLKAEGGWTRRDGRLEIAVDTASFENPDAAGSASGRYLPAADGPGEIDLSARLLRADGPAVWRYMPLVVNQDTRNWLRRSIVGGTAPDARLRLRGDLSKFPFRDGADGQFLVTARIAGARLEYAPGWPAIEGINGELRFEGAAMRVSAERGSIFGVQLSGVSAEIPNLMAHGEEVLTIRGNAAGPTADFLRFVAESPVARRTGRFTAGLRAEGDGTLDLTLTMPLHHVADTAVDGGFRFAGNRLWAVQGLPPFEAAAGTLQFTGDTLAIPQARARLFGQALTLTAATGADGTVSFRASGALGTAALRRDFDWPALAHLSGTTAWQADVALRGDGTRIVLQSALDGIASSLPEPFNKPAAERWPLRVEIDAAADGERQDIRATLAERASLALARRATPLGWAVERGGVAVNRPLASAADGVLVHARLDTLDLDAWRRVLRNGAAADDDDAPALPLAGVDLSAGQLQVFGQDFNEVELKASALGGDWQGRLASREAAGRFEWHGAGDGALLARLQHLHLAGGERGTAAEDEAEDDEPLRKLPAIDLHVDRFTLRDKELGELEVKAFNRAGEWQLERLALRNPDGELTGSGTWRTGLRPVTRLDFRLQTGNVGALLHRVGYPDAVRDGSGSLTGALDWRGTPLKVDYPSLAGALQVDVSQGQFNKLEPGVGRLLGVLSLQALPRRISLDFRDVFSEGFVFDRVSGSIAIDAGVMRTDDLTIRGPAARIAMRGSADLAAESQELRVTVQPTLSESVAIGAAAGLINPVAGVVTYIAQKALSDPIEKLFAFDYAITGNWSDPKVEKLTGRAAAPASQVN</sequence>
<evidence type="ECO:0000259" key="2">
    <source>
        <dbReference type="Pfam" id="PF13116"/>
    </source>
</evidence>
<dbReference type="InterPro" id="IPR025263">
    <property type="entry name" value="YhdP_central"/>
</dbReference>
<evidence type="ECO:0000313" key="4">
    <source>
        <dbReference type="Proteomes" id="UP000307956"/>
    </source>
</evidence>
<organism evidence="3 4">
    <name type="scientific">Pseudothauera rhizosphaerae</name>
    <dbReference type="NCBI Taxonomy" id="2565932"/>
    <lineage>
        <taxon>Bacteria</taxon>
        <taxon>Pseudomonadati</taxon>
        <taxon>Pseudomonadota</taxon>
        <taxon>Betaproteobacteria</taxon>
        <taxon>Rhodocyclales</taxon>
        <taxon>Zoogloeaceae</taxon>
        <taxon>Pseudothauera</taxon>
    </lineage>
</organism>
<keyword evidence="1" id="KW-0812">Transmembrane</keyword>
<keyword evidence="1" id="KW-1133">Transmembrane helix</keyword>
<gene>
    <name evidence="3" type="ORF">E6O51_20520</name>
</gene>
<dbReference type="OrthoDB" id="8521382at2"/>
<feature type="domain" description="YhdP central" evidence="2">
    <location>
        <begin position="23"/>
        <end position="1274"/>
    </location>
</feature>
<feature type="transmembrane region" description="Helical" evidence="1">
    <location>
        <begin position="28"/>
        <end position="46"/>
    </location>
</feature>
<evidence type="ECO:0000313" key="3">
    <source>
        <dbReference type="EMBL" id="THF55614.1"/>
    </source>
</evidence>
<dbReference type="EMBL" id="SSOD01000023">
    <property type="protein sequence ID" value="THF55614.1"/>
    <property type="molecule type" value="Genomic_DNA"/>
</dbReference>
<accession>A0A4V3W9K5</accession>
<dbReference type="Pfam" id="PF13116">
    <property type="entry name" value="YhdP"/>
    <property type="match status" value="1"/>
</dbReference>
<keyword evidence="4" id="KW-1185">Reference proteome</keyword>
<reference evidence="3 4" key="1">
    <citation type="submission" date="2019-04" db="EMBL/GenBank/DDBJ databases">
        <title>Azoarcus rhizosphaerae sp. nov. isolated from rhizosphere of Ficus religiosa.</title>
        <authorList>
            <person name="Lin S.-Y."/>
            <person name="Hameed A."/>
            <person name="Hsu Y.-H."/>
            <person name="Young C.-C."/>
        </authorList>
    </citation>
    <scope>NUCLEOTIDE SEQUENCE [LARGE SCALE GENOMIC DNA]</scope>
    <source>
        <strain evidence="3 4">CC-YHH848</strain>
    </source>
</reference>
<evidence type="ECO:0000256" key="1">
    <source>
        <dbReference type="SAM" id="Phobius"/>
    </source>
</evidence>
<protein>
    <submittedName>
        <fullName evidence="3">TIGR02099 family protein</fullName>
    </submittedName>
</protein>
<comment type="caution">
    <text evidence="3">The sequence shown here is derived from an EMBL/GenBank/DDBJ whole genome shotgun (WGS) entry which is preliminary data.</text>
</comment>
<keyword evidence="1" id="KW-0472">Membrane</keyword>